<evidence type="ECO:0000313" key="2">
    <source>
        <dbReference type="Proteomes" id="UP001153332"/>
    </source>
</evidence>
<comment type="caution">
    <text evidence="1">The sequence shown here is derived from an EMBL/GenBank/DDBJ whole genome shotgun (WGS) entry which is preliminary data.</text>
</comment>
<reference evidence="1" key="1">
    <citation type="submission" date="2022-12" db="EMBL/GenBank/DDBJ databases">
        <title>Genome Sequence of Lasiodiplodia mahajangana.</title>
        <authorList>
            <person name="Buettner E."/>
        </authorList>
    </citation>
    <scope>NUCLEOTIDE SEQUENCE</scope>
    <source>
        <strain evidence="1">VT137</strain>
    </source>
</reference>
<gene>
    <name evidence="1" type="ORF">O1611_g2825</name>
</gene>
<protein>
    <submittedName>
        <fullName evidence="1">Uncharacterized protein</fullName>
    </submittedName>
</protein>
<proteinExistence type="predicted"/>
<evidence type="ECO:0000313" key="1">
    <source>
        <dbReference type="EMBL" id="KAJ8130805.1"/>
    </source>
</evidence>
<name>A0ACC2JTH3_9PEZI</name>
<keyword evidence="2" id="KW-1185">Reference proteome</keyword>
<sequence>MDNPDLHNYHLCYAAACFLKDNPQLPWVAKLSEDIIRRIFAFADKLKPEFLPPKATSKARRTRRSQTVDVKEYPVEWVIDTARAQSAIRTADELIRGGFLQAGCDSKVEVLHPDLPDIGKRLETVSPNDPTPSSSAVTNADSNKSPVTPTTIKRDRRLLNRQHSPHSPHSPARMEGDDHEDADNRPNRNNNGPGPAPDENMQRRAMEIALAIRVVMEDNSVKDLIGNISNAARNIARPARPRPYASWKIQSVGYFNPDLPQLFGAGDCVTMSGDVHWRNVHLFIALVKQHSTDQDKRRAIQDNLPQLLRGEAQLCMVVFADTTVADTIAEVIAAVVGDTVAEAVDAATEEDNIGDTVTVTRIENTIATTIRAIADADAVATGAPGARGSRRIDDGYVLARAADMQALKTRCYEVLEQGEEEILVEYLDEDNTDNREAPRVVEIEDPAETQSKPADEELFITDDVFDTIIARPKELSPGKHSPPASYTYLNVDVLVGSSTETTFICLDTGCSTIIAGRPWVAAMAPEAPILIDKTLVVRGVGSRITMRERVKLMLRLLGLIDGVLKMGLFEVEAWFTDDLKPNLLLAVLFMNHTDKPVRIRRKTKMGIITDYDEAGLCMMTWSKASFAATAAAMLRHDSADAFDEALAALASETATDEDVWAALREGSEHPGHKPKDNKALTLGA</sequence>
<dbReference type="Proteomes" id="UP001153332">
    <property type="component" value="Unassembled WGS sequence"/>
</dbReference>
<dbReference type="EMBL" id="JAPUUL010000420">
    <property type="protein sequence ID" value="KAJ8130805.1"/>
    <property type="molecule type" value="Genomic_DNA"/>
</dbReference>
<organism evidence="1 2">
    <name type="scientific">Lasiodiplodia mahajangana</name>
    <dbReference type="NCBI Taxonomy" id="1108764"/>
    <lineage>
        <taxon>Eukaryota</taxon>
        <taxon>Fungi</taxon>
        <taxon>Dikarya</taxon>
        <taxon>Ascomycota</taxon>
        <taxon>Pezizomycotina</taxon>
        <taxon>Dothideomycetes</taxon>
        <taxon>Dothideomycetes incertae sedis</taxon>
        <taxon>Botryosphaeriales</taxon>
        <taxon>Botryosphaeriaceae</taxon>
        <taxon>Lasiodiplodia</taxon>
    </lineage>
</organism>
<accession>A0ACC2JTH3</accession>